<name>A0ABQ5II60_9ASTR</name>
<feature type="compositionally biased region" description="Polar residues" evidence="1">
    <location>
        <begin position="173"/>
        <end position="189"/>
    </location>
</feature>
<feature type="region of interest" description="Disordered" evidence="1">
    <location>
        <begin position="1"/>
        <end position="28"/>
    </location>
</feature>
<accession>A0ABQ5II60</accession>
<feature type="compositionally biased region" description="Polar residues" evidence="1">
    <location>
        <begin position="92"/>
        <end position="106"/>
    </location>
</feature>
<feature type="compositionally biased region" description="Polar residues" evidence="1">
    <location>
        <begin position="9"/>
        <end position="28"/>
    </location>
</feature>
<feature type="region of interest" description="Disordered" evidence="1">
    <location>
        <begin position="172"/>
        <end position="196"/>
    </location>
</feature>
<proteinExistence type="predicted"/>
<comment type="caution">
    <text evidence="2">The sequence shown here is derived from an EMBL/GenBank/DDBJ whole genome shotgun (WGS) entry which is preliminary data.</text>
</comment>
<feature type="region of interest" description="Disordered" evidence="1">
    <location>
        <begin position="69"/>
        <end position="109"/>
    </location>
</feature>
<gene>
    <name evidence="2" type="ORF">Tco_1094634</name>
</gene>
<reference evidence="2" key="2">
    <citation type="submission" date="2022-01" db="EMBL/GenBank/DDBJ databases">
        <authorList>
            <person name="Yamashiro T."/>
            <person name="Shiraishi A."/>
            <person name="Satake H."/>
            <person name="Nakayama K."/>
        </authorList>
    </citation>
    <scope>NUCLEOTIDE SEQUENCE</scope>
</reference>
<evidence type="ECO:0000313" key="3">
    <source>
        <dbReference type="Proteomes" id="UP001151760"/>
    </source>
</evidence>
<dbReference type="EMBL" id="BQNB010020739">
    <property type="protein sequence ID" value="GJT99116.1"/>
    <property type="molecule type" value="Genomic_DNA"/>
</dbReference>
<organism evidence="2 3">
    <name type="scientific">Tanacetum coccineum</name>
    <dbReference type="NCBI Taxonomy" id="301880"/>
    <lineage>
        <taxon>Eukaryota</taxon>
        <taxon>Viridiplantae</taxon>
        <taxon>Streptophyta</taxon>
        <taxon>Embryophyta</taxon>
        <taxon>Tracheophyta</taxon>
        <taxon>Spermatophyta</taxon>
        <taxon>Magnoliopsida</taxon>
        <taxon>eudicotyledons</taxon>
        <taxon>Gunneridae</taxon>
        <taxon>Pentapetalae</taxon>
        <taxon>asterids</taxon>
        <taxon>campanulids</taxon>
        <taxon>Asterales</taxon>
        <taxon>Asteraceae</taxon>
        <taxon>Asteroideae</taxon>
        <taxon>Anthemideae</taxon>
        <taxon>Anthemidinae</taxon>
        <taxon>Tanacetum</taxon>
    </lineage>
</organism>
<dbReference type="Proteomes" id="UP001151760">
    <property type="component" value="Unassembled WGS sequence"/>
</dbReference>
<keyword evidence="3" id="KW-1185">Reference proteome</keyword>
<evidence type="ECO:0000313" key="2">
    <source>
        <dbReference type="EMBL" id="GJT99116.1"/>
    </source>
</evidence>
<sequence length="206" mass="22853">MPRTDFIDISSNESSPIQNHPMNTTQSLYPTNTTIDTSLALSIPPSTLGQINPTQGNIKSPLAPRALVFSTHPNSPIEPHPYLASLDDLPPRSSNPQAQSHSQGPLQTLHLPTPVDLEPSFRPINLSSARISAQPEPLLSKEQVLHHFNQYPDFDRHIEESIQRAQQVRDSRIPPNTTFHPQMSTTPPFRTSLPPLSTFVPLDQSL</sequence>
<protein>
    <submittedName>
        <fullName evidence="2">Uncharacterized protein</fullName>
    </submittedName>
</protein>
<reference evidence="2" key="1">
    <citation type="journal article" date="2022" name="Int. J. Mol. Sci.">
        <title>Draft Genome of Tanacetum Coccineum: Genomic Comparison of Closely Related Tanacetum-Family Plants.</title>
        <authorList>
            <person name="Yamashiro T."/>
            <person name="Shiraishi A."/>
            <person name="Nakayama K."/>
            <person name="Satake H."/>
        </authorList>
    </citation>
    <scope>NUCLEOTIDE SEQUENCE</scope>
</reference>
<evidence type="ECO:0000256" key="1">
    <source>
        <dbReference type="SAM" id="MobiDB-lite"/>
    </source>
</evidence>